<dbReference type="AlphaFoldDB" id="A0A1J5S0S4"/>
<proteinExistence type="predicted"/>
<name>A0A1J5S0S4_9ZZZZ</name>
<accession>A0A1J5S0S4</accession>
<protein>
    <submittedName>
        <fullName evidence="1">Uncharacterized protein</fullName>
    </submittedName>
</protein>
<comment type="caution">
    <text evidence="1">The sequence shown here is derived from an EMBL/GenBank/DDBJ whole genome shotgun (WGS) entry which is preliminary data.</text>
</comment>
<sequence>MSIGLDALSIWLTRALRGPQPARAFGPLRRLCAWLEAEPAGGTETRSGEHAIIPRSRPARAIDEETSS</sequence>
<dbReference type="EMBL" id="MLJW01000128">
    <property type="protein sequence ID" value="OIQ97767.1"/>
    <property type="molecule type" value="Genomic_DNA"/>
</dbReference>
<reference evidence="1" key="1">
    <citation type="submission" date="2016-10" db="EMBL/GenBank/DDBJ databases">
        <title>Sequence of Gallionella enrichment culture.</title>
        <authorList>
            <person name="Poehlein A."/>
            <person name="Muehling M."/>
            <person name="Daniel R."/>
        </authorList>
    </citation>
    <scope>NUCLEOTIDE SEQUENCE</scope>
</reference>
<evidence type="ECO:0000313" key="1">
    <source>
        <dbReference type="EMBL" id="OIQ97767.1"/>
    </source>
</evidence>
<gene>
    <name evidence="1" type="ORF">GALL_202370</name>
</gene>
<organism evidence="1">
    <name type="scientific">mine drainage metagenome</name>
    <dbReference type="NCBI Taxonomy" id="410659"/>
    <lineage>
        <taxon>unclassified sequences</taxon>
        <taxon>metagenomes</taxon>
        <taxon>ecological metagenomes</taxon>
    </lineage>
</organism>